<comment type="caution">
    <text evidence="4">The sequence shown here is derived from an EMBL/GenBank/DDBJ whole genome shotgun (WGS) entry which is preliminary data.</text>
</comment>
<dbReference type="InterPro" id="IPR051126">
    <property type="entry name" value="Thiosulfate_sulfurtransferase"/>
</dbReference>
<dbReference type="CDD" id="cd01449">
    <property type="entry name" value="TST_Repeat_2"/>
    <property type="match status" value="1"/>
</dbReference>
<dbReference type="Gene3D" id="3.40.250.10">
    <property type="entry name" value="Rhodanese-like domain"/>
    <property type="match status" value="2"/>
</dbReference>
<dbReference type="PANTHER" id="PTHR43855">
    <property type="entry name" value="THIOSULFATE SULFURTRANSFERASE"/>
    <property type="match status" value="1"/>
</dbReference>
<dbReference type="SMART" id="SM00450">
    <property type="entry name" value="RHOD"/>
    <property type="match status" value="2"/>
</dbReference>
<dbReference type="Pfam" id="PF00581">
    <property type="entry name" value="Rhodanese"/>
    <property type="match status" value="2"/>
</dbReference>
<gene>
    <name evidence="4" type="ORF">HOP12_00540</name>
</gene>
<evidence type="ECO:0000256" key="1">
    <source>
        <dbReference type="ARBA" id="ARBA00022737"/>
    </source>
</evidence>
<dbReference type="Proteomes" id="UP000580839">
    <property type="component" value="Unassembled WGS sequence"/>
</dbReference>
<dbReference type="PROSITE" id="PS00683">
    <property type="entry name" value="RHODANESE_2"/>
    <property type="match status" value="1"/>
</dbReference>
<name>A0A849STS9_UNCEI</name>
<proteinExistence type="predicted"/>
<evidence type="ECO:0000313" key="5">
    <source>
        <dbReference type="Proteomes" id="UP000580839"/>
    </source>
</evidence>
<protein>
    <recommendedName>
        <fullName evidence="2">Sulfurtransferase</fullName>
    </recommendedName>
</protein>
<evidence type="ECO:0000259" key="3">
    <source>
        <dbReference type="PROSITE" id="PS50206"/>
    </source>
</evidence>
<dbReference type="PANTHER" id="PTHR43855:SF1">
    <property type="entry name" value="THIOSULFATE SULFURTRANSFERASE"/>
    <property type="match status" value="1"/>
</dbReference>
<dbReference type="CDD" id="cd01448">
    <property type="entry name" value="TST_Repeat_1"/>
    <property type="match status" value="1"/>
</dbReference>
<dbReference type="EMBL" id="JABFRW010000006">
    <property type="protein sequence ID" value="NOT32639.1"/>
    <property type="molecule type" value="Genomic_DNA"/>
</dbReference>
<evidence type="ECO:0000256" key="2">
    <source>
        <dbReference type="RuleBase" id="RU000507"/>
    </source>
</evidence>
<dbReference type="PROSITE" id="PS50206">
    <property type="entry name" value="RHODANESE_3"/>
    <property type="match status" value="2"/>
</dbReference>
<dbReference type="InterPro" id="IPR036873">
    <property type="entry name" value="Rhodanese-like_dom_sf"/>
</dbReference>
<reference evidence="4 5" key="1">
    <citation type="submission" date="2020-04" db="EMBL/GenBank/DDBJ databases">
        <title>Metagenomic profiling of ammonia- and methane-oxidizing microorganisms in a Dutch drinking water treatment plant.</title>
        <authorList>
            <person name="Poghosyan L."/>
            <person name="Leucker S."/>
        </authorList>
    </citation>
    <scope>NUCLEOTIDE SEQUENCE [LARGE SCALE GENOMIC DNA]</scope>
    <source>
        <strain evidence="4">S-RSF-IL-03</strain>
    </source>
</reference>
<feature type="domain" description="Rhodanese" evidence="3">
    <location>
        <begin position="21"/>
        <end position="128"/>
    </location>
</feature>
<accession>A0A849STS9</accession>
<evidence type="ECO:0000313" key="4">
    <source>
        <dbReference type="EMBL" id="NOT32639.1"/>
    </source>
</evidence>
<organism evidence="4 5">
    <name type="scientific">Eiseniibacteriota bacterium</name>
    <dbReference type="NCBI Taxonomy" id="2212470"/>
    <lineage>
        <taxon>Bacteria</taxon>
        <taxon>Candidatus Eiseniibacteriota</taxon>
    </lineage>
</organism>
<keyword evidence="1" id="KW-0677">Repeat</keyword>
<sequence length="291" mass="32456">MSKHAQSEVLVTTDWVKANLDAPSIKLVEVDVDTLAYDAGHIAGAIGFNWQTQLQDRVRRDILSKETFEQLMGDHGIGNDDIVVLYGDNNNWFAAYAFWLFRIYGHRDVRLMNGGRVKWLAEDDKALTVVKPTIAKTRYVAREPDRSLRALVVDVLRAVEGGSHNLIDVRSPDEFTGKLLAPPGLSETAQRAGHVPGARSVPWSRAVNPDGTFKSVDELRTLYLGDAQLDPAKPTIAYCRIGERSSHTWFVLTYLLDLKDVRNYDGSWTEYGSMIGVPIERDPVEALATTS</sequence>
<dbReference type="GO" id="GO:0004792">
    <property type="term" value="F:thiosulfate-cyanide sulfurtransferase activity"/>
    <property type="evidence" value="ECO:0007669"/>
    <property type="project" value="InterPro"/>
</dbReference>
<dbReference type="SUPFAM" id="SSF52821">
    <property type="entry name" value="Rhodanese/Cell cycle control phosphatase"/>
    <property type="match status" value="2"/>
</dbReference>
<dbReference type="InterPro" id="IPR001307">
    <property type="entry name" value="Thiosulphate_STrfase_CS"/>
</dbReference>
<dbReference type="InterPro" id="IPR001763">
    <property type="entry name" value="Rhodanese-like_dom"/>
</dbReference>
<dbReference type="AlphaFoldDB" id="A0A849STS9"/>
<keyword evidence="2 4" id="KW-0808">Transferase</keyword>
<feature type="domain" description="Rhodanese" evidence="3">
    <location>
        <begin position="160"/>
        <end position="280"/>
    </location>
</feature>